<evidence type="ECO:0000256" key="1">
    <source>
        <dbReference type="SAM" id="Phobius"/>
    </source>
</evidence>
<keyword evidence="3" id="KW-1185">Reference proteome</keyword>
<accession>A0A9K3LA19</accession>
<dbReference type="EMBL" id="JAGRRH010000014">
    <property type="protein sequence ID" value="KAG7358402.1"/>
    <property type="molecule type" value="Genomic_DNA"/>
</dbReference>
<gene>
    <name evidence="2" type="ORF">IV203_014990</name>
</gene>
<evidence type="ECO:0000313" key="2">
    <source>
        <dbReference type="EMBL" id="KAG7358402.1"/>
    </source>
</evidence>
<keyword evidence="1" id="KW-1133">Transmembrane helix</keyword>
<comment type="caution">
    <text evidence="2">The sequence shown here is derived from an EMBL/GenBank/DDBJ whole genome shotgun (WGS) entry which is preliminary data.</text>
</comment>
<sequence length="520" mass="58803">MAVSSNDDKPYGHCLLARDTPQNRALFRNGPFGNEPVAASICPSGDCPHYSYTEDIKGSHAIDETPIHILVASFRDRLCGRTLHNAFQHADNPHRLYIRVIQQTKPDSGLDDDIGCWDYYCEHYNKNCDNYKHQVRIVPVNAEESKGPTWARSKLSAMVEWDFTHPHDLDFVPVHLQDFCMQIDSHMDFSDHFDTELIDMFHMTKNDYAVLSTYVTDIAENNKDPKNVPNLCMVTFTSSIRNWGTKECTNLKTPKLTNAMWGAGLSFHRCHAEVNVPVDPYLDNVFDGEEGSRGIRFFTHGYDVYTPHRVLVTHDYHGHQSNPVVHTWGHTGGGPVKQESHWKWMDEIDVARSGVSVFGSQRVNLLLGIGPEDPQLRAETELIRNSRYGLGTKRTLEQAIEFTGINLREMKMETNKCGNLEWVPFEESHNYGIDELLSRSRAAESVQPYREAAGAVAAAEDVIEMNVTPQRIRFNASGRGLPVSTTTFDYSLMGALVCAALALVVRVSTRKRHKNAKHKN</sequence>
<dbReference type="InterPro" id="IPR021067">
    <property type="entry name" value="Glycosyltransferase"/>
</dbReference>
<reference evidence="2" key="1">
    <citation type="journal article" date="2021" name="Sci. Rep.">
        <title>Diploid genomic architecture of Nitzschia inconspicua, an elite biomass production diatom.</title>
        <authorList>
            <person name="Oliver A."/>
            <person name="Podell S."/>
            <person name="Pinowska A."/>
            <person name="Traller J.C."/>
            <person name="Smith S.R."/>
            <person name="McClure R."/>
            <person name="Beliaev A."/>
            <person name="Bohutskyi P."/>
            <person name="Hill E.A."/>
            <person name="Rabines A."/>
            <person name="Zheng H."/>
            <person name="Allen L.Z."/>
            <person name="Kuo A."/>
            <person name="Grigoriev I.V."/>
            <person name="Allen A.E."/>
            <person name="Hazlebeck D."/>
            <person name="Allen E.E."/>
        </authorList>
    </citation>
    <scope>NUCLEOTIDE SEQUENCE</scope>
    <source>
        <strain evidence="2">Hildebrandi</strain>
    </source>
</reference>
<dbReference type="AlphaFoldDB" id="A0A9K3LA19"/>
<organism evidence="2 3">
    <name type="scientific">Nitzschia inconspicua</name>
    <dbReference type="NCBI Taxonomy" id="303405"/>
    <lineage>
        <taxon>Eukaryota</taxon>
        <taxon>Sar</taxon>
        <taxon>Stramenopiles</taxon>
        <taxon>Ochrophyta</taxon>
        <taxon>Bacillariophyta</taxon>
        <taxon>Bacillariophyceae</taxon>
        <taxon>Bacillariophycidae</taxon>
        <taxon>Bacillariales</taxon>
        <taxon>Bacillariaceae</taxon>
        <taxon>Nitzschia</taxon>
    </lineage>
</organism>
<evidence type="ECO:0000313" key="3">
    <source>
        <dbReference type="Proteomes" id="UP000693970"/>
    </source>
</evidence>
<keyword evidence="1" id="KW-0812">Transmembrane</keyword>
<dbReference type="Pfam" id="PF11397">
    <property type="entry name" value="GlcNAc"/>
    <property type="match status" value="2"/>
</dbReference>
<feature type="transmembrane region" description="Helical" evidence="1">
    <location>
        <begin position="490"/>
        <end position="509"/>
    </location>
</feature>
<protein>
    <submittedName>
        <fullName evidence="2">Glycosyltransferase GlcNAc</fullName>
    </submittedName>
</protein>
<dbReference type="Proteomes" id="UP000693970">
    <property type="component" value="Unassembled WGS sequence"/>
</dbReference>
<dbReference type="PANTHER" id="PTHR34496:SF6">
    <property type="entry name" value="GLYCOSYLTRANSFERASE 2-LIKE DOMAIN-CONTAINING PROTEIN"/>
    <property type="match status" value="1"/>
</dbReference>
<proteinExistence type="predicted"/>
<keyword evidence="1" id="KW-0472">Membrane</keyword>
<dbReference type="OrthoDB" id="76265at2759"/>
<name>A0A9K3LA19_9STRA</name>
<dbReference type="PANTHER" id="PTHR34496">
    <property type="entry name" value="GLCNAC TRANSFERASE-RELATED"/>
    <property type="match status" value="1"/>
</dbReference>
<reference evidence="2" key="2">
    <citation type="submission" date="2021-04" db="EMBL/GenBank/DDBJ databases">
        <authorList>
            <person name="Podell S."/>
        </authorList>
    </citation>
    <scope>NUCLEOTIDE SEQUENCE</scope>
    <source>
        <strain evidence="2">Hildebrandi</strain>
    </source>
</reference>